<organism evidence="2 3">
    <name type="scientific">Spiroplasma taiwanense CT-1</name>
    <dbReference type="NCBI Taxonomy" id="1276220"/>
    <lineage>
        <taxon>Bacteria</taxon>
        <taxon>Bacillati</taxon>
        <taxon>Mycoplasmatota</taxon>
        <taxon>Mollicutes</taxon>
        <taxon>Entomoplasmatales</taxon>
        <taxon>Spiroplasmataceae</taxon>
        <taxon>Spiroplasma</taxon>
    </lineage>
</organism>
<dbReference type="KEGG" id="stai:STAIW_v1c06590"/>
<reference evidence="2 3" key="1">
    <citation type="journal article" date="2013" name="Genome Biol. Evol.">
        <title>Comparison of metabolic capacities and inference of gene content evolution in mosquito-associated Spiroplasma diminutum and S. taiwanense.</title>
        <authorList>
            <person name="Lo W.S."/>
            <person name="Ku C."/>
            <person name="Chen L.L."/>
            <person name="Chang T.H."/>
            <person name="Kuo C.H."/>
        </authorList>
    </citation>
    <scope>NUCLEOTIDE SEQUENCE [LARGE SCALE GENOMIC DNA]</scope>
    <source>
        <strain evidence="2">CT-1</strain>
    </source>
</reference>
<feature type="transmembrane region" description="Helical" evidence="1">
    <location>
        <begin position="6"/>
        <end position="29"/>
    </location>
</feature>
<dbReference type="AlphaFoldDB" id="S5LZX1"/>
<dbReference type="STRING" id="1276220.STAIW_v1c06590"/>
<proteinExistence type="predicted"/>
<evidence type="ECO:0000256" key="1">
    <source>
        <dbReference type="SAM" id="Phobius"/>
    </source>
</evidence>
<protein>
    <recommendedName>
        <fullName evidence="4">Transmembrane protein</fullName>
    </recommendedName>
</protein>
<keyword evidence="1" id="KW-0812">Transmembrane</keyword>
<keyword evidence="1" id="KW-1133">Transmembrane helix</keyword>
<evidence type="ECO:0000313" key="2">
    <source>
        <dbReference type="EMBL" id="AGR41277.1"/>
    </source>
</evidence>
<name>S5LZX1_9MOLU</name>
<keyword evidence="3" id="KW-1185">Reference proteome</keyword>
<dbReference type="Proteomes" id="UP000014984">
    <property type="component" value="Chromosome"/>
</dbReference>
<evidence type="ECO:0008006" key="4">
    <source>
        <dbReference type="Google" id="ProtNLM"/>
    </source>
</evidence>
<keyword evidence="1" id="KW-0472">Membrane</keyword>
<dbReference type="EMBL" id="CP005074">
    <property type="protein sequence ID" value="AGR41277.1"/>
    <property type="molecule type" value="Genomic_DNA"/>
</dbReference>
<accession>S5LZX1</accession>
<evidence type="ECO:0000313" key="3">
    <source>
        <dbReference type="Proteomes" id="UP000014984"/>
    </source>
</evidence>
<feature type="transmembrane region" description="Helical" evidence="1">
    <location>
        <begin position="57"/>
        <end position="77"/>
    </location>
</feature>
<dbReference type="HOGENOM" id="CLU_2587986_0_0_14"/>
<dbReference type="RefSeq" id="WP_020834416.1">
    <property type="nucleotide sequence ID" value="NC_021846.1"/>
</dbReference>
<sequence length="80" mass="9273">MTNEQIISISGLVSSFVILIILIVVYYWIKNNRNYVQSNLAGKSNRDNIWNFLKKNILFFSILLMVVIVITFIAMTIQAF</sequence>
<gene>
    <name evidence="2" type="ORF">STAIW_v1c06590</name>
</gene>
<dbReference type="PATRIC" id="fig|1276220.3.peg.672"/>